<reference evidence="2" key="1">
    <citation type="journal article" date="2018" name="BMC Genomics">
        <title>Genomic insights into host adaptation between the wheat stripe rust pathogen (Puccinia striiformis f. sp. tritici) and the barley stripe rust pathogen (Puccinia striiformis f. sp. hordei).</title>
        <authorList>
            <person name="Xia C."/>
            <person name="Wang M."/>
            <person name="Yin C."/>
            <person name="Cornejo O.E."/>
            <person name="Hulbert S.H."/>
            <person name="Chen X."/>
        </authorList>
    </citation>
    <scope>NUCLEOTIDE SEQUENCE [LARGE SCALE GENOMIC DNA]</scope>
    <source>
        <strain evidence="2">93-210</strain>
    </source>
</reference>
<dbReference type="EMBL" id="CM045875">
    <property type="protein sequence ID" value="KAI7944142.1"/>
    <property type="molecule type" value="Genomic_DNA"/>
</dbReference>
<reference evidence="1 2" key="3">
    <citation type="journal article" date="2022" name="Microbiol. Spectr.">
        <title>Folding features and dynamics of 3D genome architecture in plant fungal pathogens.</title>
        <authorList>
            <person name="Xia C."/>
        </authorList>
    </citation>
    <scope>NUCLEOTIDE SEQUENCE [LARGE SCALE GENOMIC DNA]</scope>
    <source>
        <strain evidence="1 2">93-210</strain>
    </source>
</reference>
<protein>
    <submittedName>
        <fullName evidence="1">Uncharacterized protein</fullName>
    </submittedName>
</protein>
<reference evidence="2" key="2">
    <citation type="journal article" date="2018" name="Mol. Plant Microbe Interact.">
        <title>Genome sequence resources for the wheat stripe rust pathogen (Puccinia striiformis f. sp. tritici) and the barley stripe rust pathogen (Puccinia striiformis f. sp. hordei).</title>
        <authorList>
            <person name="Xia C."/>
            <person name="Wang M."/>
            <person name="Yin C."/>
            <person name="Cornejo O.E."/>
            <person name="Hulbert S.H."/>
            <person name="Chen X."/>
        </authorList>
    </citation>
    <scope>NUCLEOTIDE SEQUENCE [LARGE SCALE GENOMIC DNA]</scope>
    <source>
        <strain evidence="2">93-210</strain>
    </source>
</reference>
<evidence type="ECO:0000313" key="2">
    <source>
        <dbReference type="Proteomes" id="UP001060170"/>
    </source>
</evidence>
<keyword evidence="2" id="KW-1185">Reference proteome</keyword>
<organism evidence="1 2">
    <name type="scientific">Puccinia striiformis f. sp. tritici</name>
    <dbReference type="NCBI Taxonomy" id="168172"/>
    <lineage>
        <taxon>Eukaryota</taxon>
        <taxon>Fungi</taxon>
        <taxon>Dikarya</taxon>
        <taxon>Basidiomycota</taxon>
        <taxon>Pucciniomycotina</taxon>
        <taxon>Pucciniomycetes</taxon>
        <taxon>Pucciniales</taxon>
        <taxon>Pucciniaceae</taxon>
        <taxon>Puccinia</taxon>
    </lineage>
</organism>
<accession>A0ACC0E3D0</accession>
<gene>
    <name evidence="1" type="ORF">MJO28_011670</name>
</gene>
<comment type="caution">
    <text evidence="1">The sequence shown here is derived from an EMBL/GenBank/DDBJ whole genome shotgun (WGS) entry which is preliminary data.</text>
</comment>
<sequence length="459" mass="52381">MSLCSINLCLHFFFLINRAVARPGPTREGTEVVRVNGFLDLNKPPPDEALTAALFPSQPPAEPLRAFGADHNMERQEAKPYPPIAAEACSSASSHKRQGDDLGLESKLLPKRRKKTITQHQAFASAEDLEINTAEDSHQKPSASQTTKQAPTSTEGSDVKLNAKHDKNTPLNFNKETYTVLNVHNWRFVQNNREEENTHGNLPAATEKSSIDKLFEFLHKVRYNRKLTNKSIENGQRFFSLPRHNTGLFLKRYARYRNQVCYPVADDAHRISFIFENVLKIADEKFGLKRSDTFSKEMEDSLAINLKSARNSPSKGAISTSPIATVIRYAEKLNRSATVLIVLYLTLFEGHQEGRLTTELIESILSFLGDFWRKIMQQDESELSVGEKRDFLGTLNRIVHFKKGASKNTLGKSHILYMAWNIVRFWVKTQDFFSFRIISFHKQDHHNLIWPSKLQLIKL</sequence>
<name>A0ACC0E3D0_9BASI</name>
<dbReference type="Proteomes" id="UP001060170">
    <property type="component" value="Chromosome 11"/>
</dbReference>
<evidence type="ECO:0000313" key="1">
    <source>
        <dbReference type="EMBL" id="KAI7944142.1"/>
    </source>
</evidence>
<proteinExistence type="predicted"/>